<comment type="caution">
    <text evidence="4">The sequence shown here is derived from an EMBL/GenBank/DDBJ whole genome shotgun (WGS) entry which is preliminary data.</text>
</comment>
<feature type="region of interest" description="Disordered" evidence="2">
    <location>
        <begin position="21"/>
        <end position="96"/>
    </location>
</feature>
<evidence type="ECO:0000313" key="4">
    <source>
        <dbReference type="EMBL" id="PRP87705.1"/>
    </source>
</evidence>
<feature type="zinc finger region" description="C3H1-type" evidence="1">
    <location>
        <begin position="163"/>
        <end position="191"/>
    </location>
</feature>
<keyword evidence="1" id="KW-0479">Metal-binding</keyword>
<feature type="compositionally biased region" description="Basic and acidic residues" evidence="2">
    <location>
        <begin position="78"/>
        <end position="87"/>
    </location>
</feature>
<dbReference type="SMART" id="SM00356">
    <property type="entry name" value="ZnF_C3H1"/>
    <property type="match status" value="2"/>
</dbReference>
<organism evidence="4 5">
    <name type="scientific">Planoprotostelium fungivorum</name>
    <dbReference type="NCBI Taxonomy" id="1890364"/>
    <lineage>
        <taxon>Eukaryota</taxon>
        <taxon>Amoebozoa</taxon>
        <taxon>Evosea</taxon>
        <taxon>Variosea</taxon>
        <taxon>Cavosteliida</taxon>
        <taxon>Cavosteliaceae</taxon>
        <taxon>Planoprotostelium</taxon>
    </lineage>
</organism>
<dbReference type="STRING" id="1890364.A0A2P6NUQ8"/>
<proteinExistence type="predicted"/>
<dbReference type="InParanoid" id="A0A2P6NUQ8"/>
<dbReference type="GO" id="GO:0008270">
    <property type="term" value="F:zinc ion binding"/>
    <property type="evidence" value="ECO:0007669"/>
    <property type="project" value="UniProtKB-KW"/>
</dbReference>
<dbReference type="OrthoDB" id="410307at2759"/>
<keyword evidence="1" id="KW-0863">Zinc-finger</keyword>
<dbReference type="PROSITE" id="PS50103">
    <property type="entry name" value="ZF_C3H1"/>
    <property type="match status" value="2"/>
</dbReference>
<dbReference type="AlphaFoldDB" id="A0A2P6NUQ8"/>
<accession>A0A2P6NUQ8</accession>
<keyword evidence="5" id="KW-1185">Reference proteome</keyword>
<feature type="domain" description="C3H1-type" evidence="3">
    <location>
        <begin position="163"/>
        <end position="191"/>
    </location>
</feature>
<dbReference type="Gene3D" id="4.10.1000.10">
    <property type="entry name" value="Zinc finger, CCCH-type"/>
    <property type="match status" value="1"/>
</dbReference>
<dbReference type="PANTHER" id="PTHR46156:SF1">
    <property type="entry name" value="ZINC FINGER CCCH DOMAIN-CONTAINING PROTEIN 3"/>
    <property type="match status" value="1"/>
</dbReference>
<dbReference type="Proteomes" id="UP000241769">
    <property type="component" value="Unassembled WGS sequence"/>
</dbReference>
<reference evidence="4 5" key="1">
    <citation type="journal article" date="2018" name="Genome Biol. Evol.">
        <title>Multiple Roots of Fruiting Body Formation in Amoebozoa.</title>
        <authorList>
            <person name="Hillmann F."/>
            <person name="Forbes G."/>
            <person name="Novohradska S."/>
            <person name="Ferling I."/>
            <person name="Riege K."/>
            <person name="Groth M."/>
            <person name="Westermann M."/>
            <person name="Marz M."/>
            <person name="Spaller T."/>
            <person name="Winckler T."/>
            <person name="Schaap P."/>
            <person name="Glockner G."/>
        </authorList>
    </citation>
    <scope>NUCLEOTIDE SEQUENCE [LARGE SCALE GENOMIC DNA]</scope>
    <source>
        <strain evidence="4 5">Jena</strain>
    </source>
</reference>
<evidence type="ECO:0000256" key="1">
    <source>
        <dbReference type="PROSITE-ProRule" id="PRU00723"/>
    </source>
</evidence>
<dbReference type="GO" id="GO:0005634">
    <property type="term" value="C:nucleus"/>
    <property type="evidence" value="ECO:0007669"/>
    <property type="project" value="TreeGrafter"/>
</dbReference>
<name>A0A2P6NUQ8_9EUKA</name>
<dbReference type="EMBL" id="MDYQ01000018">
    <property type="protein sequence ID" value="PRP87705.1"/>
    <property type="molecule type" value="Genomic_DNA"/>
</dbReference>
<feature type="compositionally biased region" description="Polar residues" evidence="2">
    <location>
        <begin position="66"/>
        <end position="77"/>
    </location>
</feature>
<feature type="compositionally biased region" description="Basic and acidic residues" evidence="2">
    <location>
        <begin position="214"/>
        <end position="224"/>
    </location>
</feature>
<evidence type="ECO:0000256" key="2">
    <source>
        <dbReference type="SAM" id="MobiDB-lite"/>
    </source>
</evidence>
<feature type="zinc finger region" description="C3H1-type" evidence="1">
    <location>
        <begin position="136"/>
        <end position="162"/>
    </location>
</feature>
<feature type="compositionally biased region" description="Low complexity" evidence="2">
    <location>
        <begin position="21"/>
        <end position="31"/>
    </location>
</feature>
<dbReference type="InterPro" id="IPR000571">
    <property type="entry name" value="Znf_CCCH"/>
</dbReference>
<evidence type="ECO:0000313" key="5">
    <source>
        <dbReference type="Proteomes" id="UP000241769"/>
    </source>
</evidence>
<dbReference type="PANTHER" id="PTHR46156">
    <property type="entry name" value="CCCH ZINGC FINGER"/>
    <property type="match status" value="1"/>
</dbReference>
<protein>
    <submittedName>
        <fullName evidence="4">Smad-interacting and CPSF-like protein-like</fullName>
    </submittedName>
</protein>
<keyword evidence="1" id="KW-0862">Zinc</keyword>
<evidence type="ECO:0000259" key="3">
    <source>
        <dbReference type="PROSITE" id="PS50103"/>
    </source>
</evidence>
<feature type="domain" description="C3H1-type" evidence="3">
    <location>
        <begin position="136"/>
        <end position="162"/>
    </location>
</feature>
<sequence length="245" mass="27700">MNTLTEQELLRQIALVAGQINRQKQQQNVNKKPPPPAPTIPSIYQIKKEAPPKPTPILPSPKSLKWRSSSTPSSTTGNRERHPKQDTQHSPPVNSHFVLFHGSQYSSRKTGLRVNLKSSPRLSKTIVQAVKRTPAEEPKPTCSFFLAGVCTKTDCPFSHVYIAHDAPVCPEWSRGKSCPRGNMCNMKHVTHCPEFQTKGRCLDMRCRLQHKRTKETTNTRDDKQSTNPVLLKKDTSQLRPCFDDE</sequence>
<feature type="region of interest" description="Disordered" evidence="2">
    <location>
        <begin position="213"/>
        <end position="245"/>
    </location>
</feature>
<gene>
    <name evidence="4" type="ORF">PROFUN_02405</name>
</gene>